<accession>A0ABQ5UE80</accession>
<evidence type="ECO:0000313" key="4">
    <source>
        <dbReference type="EMBL" id="GLQ09505.1"/>
    </source>
</evidence>
<feature type="signal peptide" evidence="2">
    <location>
        <begin position="1"/>
        <end position="22"/>
    </location>
</feature>
<dbReference type="EMBL" id="BSNG01000001">
    <property type="protein sequence ID" value="GLQ09505.1"/>
    <property type="molecule type" value="Genomic_DNA"/>
</dbReference>
<keyword evidence="5" id="KW-1185">Reference proteome</keyword>
<evidence type="ECO:0000313" key="5">
    <source>
        <dbReference type="Proteomes" id="UP001161406"/>
    </source>
</evidence>
<sequence length="193" mass="19864">MFVRSLSLGVAAAALLVGGAQAADLIIPTTPAPIYEAAGFSWDGLYAGVQGGGLFFGDDNNYGVIGAHVGVNFIVADPILLGLEGTAEYVWGTNALDQDINAGNFFINGRVGAIVTDSVLVYALAGVGVETLEDRAIGDDNQGVYQLGAGVELAVTDSVTVRGQVVGYGYFDDAVGDDFFDAAKATIGVSYHF</sequence>
<dbReference type="InterPro" id="IPR011250">
    <property type="entry name" value="OMP/PagP_B-barrel"/>
</dbReference>
<dbReference type="Proteomes" id="UP001161406">
    <property type="component" value="Unassembled WGS sequence"/>
</dbReference>
<dbReference type="Gene3D" id="2.40.160.20">
    <property type="match status" value="1"/>
</dbReference>
<dbReference type="SUPFAM" id="SSF56925">
    <property type="entry name" value="OMPA-like"/>
    <property type="match status" value="1"/>
</dbReference>
<reference evidence="4" key="2">
    <citation type="submission" date="2023-01" db="EMBL/GenBank/DDBJ databases">
        <title>Draft genome sequence of Devosia yakushimensis strain NBRC 103855.</title>
        <authorList>
            <person name="Sun Q."/>
            <person name="Mori K."/>
        </authorList>
    </citation>
    <scope>NUCLEOTIDE SEQUENCE</scope>
    <source>
        <strain evidence="4">NBRC 103855</strain>
    </source>
</reference>
<reference evidence="4" key="1">
    <citation type="journal article" date="2014" name="Int. J. Syst. Evol. Microbiol.">
        <title>Complete genome of a new Firmicutes species belonging to the dominant human colonic microbiota ('Ruminococcus bicirculans') reveals two chromosomes and a selective capacity to utilize plant glucans.</title>
        <authorList>
            <consortium name="NISC Comparative Sequencing Program"/>
            <person name="Wegmann U."/>
            <person name="Louis P."/>
            <person name="Goesmann A."/>
            <person name="Henrissat B."/>
            <person name="Duncan S.H."/>
            <person name="Flint H.J."/>
        </authorList>
    </citation>
    <scope>NUCLEOTIDE SEQUENCE</scope>
    <source>
        <strain evidence="4">NBRC 103855</strain>
    </source>
</reference>
<protein>
    <recommendedName>
        <fullName evidence="3">Outer membrane protein beta-barrel domain-containing protein</fullName>
    </recommendedName>
</protein>
<proteinExistence type="predicted"/>
<gene>
    <name evidence="4" type="ORF">GCM10007913_14370</name>
</gene>
<feature type="chain" id="PRO_5047243884" description="Outer membrane protein beta-barrel domain-containing protein" evidence="2">
    <location>
        <begin position="23"/>
        <end position="193"/>
    </location>
</feature>
<comment type="caution">
    <text evidence="4">The sequence shown here is derived from an EMBL/GenBank/DDBJ whole genome shotgun (WGS) entry which is preliminary data.</text>
</comment>
<evidence type="ECO:0000256" key="2">
    <source>
        <dbReference type="SAM" id="SignalP"/>
    </source>
</evidence>
<feature type="domain" description="Outer membrane protein beta-barrel" evidence="3">
    <location>
        <begin position="11"/>
        <end position="193"/>
    </location>
</feature>
<evidence type="ECO:0000256" key="1">
    <source>
        <dbReference type="ARBA" id="ARBA00022729"/>
    </source>
</evidence>
<evidence type="ECO:0000259" key="3">
    <source>
        <dbReference type="Pfam" id="PF13505"/>
    </source>
</evidence>
<name>A0ABQ5UE80_9HYPH</name>
<keyword evidence="1 2" id="KW-0732">Signal</keyword>
<dbReference type="RefSeq" id="WP_284389359.1">
    <property type="nucleotide sequence ID" value="NZ_BSNG01000001.1"/>
</dbReference>
<dbReference type="Pfam" id="PF13505">
    <property type="entry name" value="OMP_b-brl"/>
    <property type="match status" value="1"/>
</dbReference>
<organism evidence="4 5">
    <name type="scientific">Devosia yakushimensis</name>
    <dbReference type="NCBI Taxonomy" id="470028"/>
    <lineage>
        <taxon>Bacteria</taxon>
        <taxon>Pseudomonadati</taxon>
        <taxon>Pseudomonadota</taxon>
        <taxon>Alphaproteobacteria</taxon>
        <taxon>Hyphomicrobiales</taxon>
        <taxon>Devosiaceae</taxon>
        <taxon>Devosia</taxon>
    </lineage>
</organism>
<dbReference type="InterPro" id="IPR027385">
    <property type="entry name" value="Beta-barrel_OMP"/>
</dbReference>